<dbReference type="InterPro" id="IPR025399">
    <property type="entry name" value="DUF4372"/>
</dbReference>
<gene>
    <name evidence="2" type="ORF">EA138_14435</name>
</gene>
<organism evidence="2 3">
    <name type="scientific">Anoxybacillus flavithermus</name>
    <dbReference type="NCBI Taxonomy" id="33934"/>
    <lineage>
        <taxon>Bacteria</taxon>
        <taxon>Bacillati</taxon>
        <taxon>Bacillota</taxon>
        <taxon>Bacilli</taxon>
        <taxon>Bacillales</taxon>
        <taxon>Anoxybacillaceae</taxon>
        <taxon>Anoxybacillus</taxon>
    </lineage>
</organism>
<evidence type="ECO:0000259" key="1">
    <source>
        <dbReference type="Pfam" id="PF14294"/>
    </source>
</evidence>
<evidence type="ECO:0000313" key="2">
    <source>
        <dbReference type="EMBL" id="RWU03692.1"/>
    </source>
</evidence>
<name>A0AAX1ZWC2_9BACL</name>
<sequence length="148" mass="17333">MDKNTLISSFGKWVSPINIQKLSEQVKELKQDYYPKKLTTEAYIKFLLVAQLLEFKRLEEMSDALVDEDLQKALGFESISASQLSRKNNQINTLILANLFLDLVWKIKRYHYKNGKNMQLKIIDSSTLTLNLTNYKWAKFRKKKAVVK</sequence>
<accession>A0AAX1ZWC2</accession>
<evidence type="ECO:0000313" key="3">
    <source>
        <dbReference type="Proteomes" id="UP000286434"/>
    </source>
</evidence>
<dbReference type="Pfam" id="PF14294">
    <property type="entry name" value="DUF4372"/>
    <property type="match status" value="1"/>
</dbReference>
<protein>
    <submittedName>
        <fullName evidence="2">DUF4372 domain-containing protein</fullName>
    </submittedName>
</protein>
<dbReference type="Proteomes" id="UP000286434">
    <property type="component" value="Unassembled WGS sequence"/>
</dbReference>
<dbReference type="EMBL" id="SBBW01000197">
    <property type="protein sequence ID" value="RWU03692.1"/>
    <property type="molecule type" value="Genomic_DNA"/>
</dbReference>
<dbReference type="AlphaFoldDB" id="A0AAX1ZWC2"/>
<comment type="caution">
    <text evidence="2">The sequence shown here is derived from an EMBL/GenBank/DDBJ whole genome shotgun (WGS) entry which is preliminary data.</text>
</comment>
<feature type="domain" description="DUF4372" evidence="1">
    <location>
        <begin position="8"/>
        <end position="76"/>
    </location>
</feature>
<dbReference type="RefSeq" id="WP_128357021.1">
    <property type="nucleotide sequence ID" value="NZ_SBBW01000197.1"/>
</dbReference>
<reference evidence="2 3" key="1">
    <citation type="submission" date="2019-01" db="EMBL/GenBank/DDBJ databases">
        <title>Anoxybacillus flavithermus in powdered infant formula.</title>
        <authorList>
            <person name="Rhee M.S."/>
            <person name="Choi I.-G."/>
            <person name="Cho T.J."/>
            <person name="Park B."/>
        </authorList>
    </citation>
    <scope>NUCLEOTIDE SEQUENCE [LARGE SCALE GENOMIC DNA]</scope>
    <source>
        <strain evidence="2 3">FHS-PPAM212</strain>
    </source>
</reference>
<feature type="non-terminal residue" evidence="2">
    <location>
        <position position="148"/>
    </location>
</feature>
<proteinExistence type="predicted"/>